<dbReference type="EMBL" id="BLAD01000129">
    <property type="protein sequence ID" value="GES06103.1"/>
    <property type="molecule type" value="Genomic_DNA"/>
</dbReference>
<comment type="subcellular location">
    <subcellularLocation>
        <location evidence="1">Cell envelope</location>
    </subcellularLocation>
</comment>
<gene>
    <name evidence="8" type="primary">pcoC_4</name>
    <name evidence="8" type="ORF">Acor_81720</name>
</gene>
<dbReference type="PANTHER" id="PTHR34820">
    <property type="entry name" value="INNER MEMBRANE PROTEIN YEBZ"/>
    <property type="match status" value="1"/>
</dbReference>
<dbReference type="InterPro" id="IPR014756">
    <property type="entry name" value="Ig_E-set"/>
</dbReference>
<organism evidence="8 9">
    <name type="scientific">Acrocarpospora corrugata</name>
    <dbReference type="NCBI Taxonomy" id="35763"/>
    <lineage>
        <taxon>Bacteria</taxon>
        <taxon>Bacillati</taxon>
        <taxon>Actinomycetota</taxon>
        <taxon>Actinomycetes</taxon>
        <taxon>Streptosporangiales</taxon>
        <taxon>Streptosporangiaceae</taxon>
        <taxon>Acrocarpospora</taxon>
    </lineage>
</organism>
<feature type="chain" id="PRO_5039673020" evidence="6">
    <location>
        <begin position="32"/>
        <end position="186"/>
    </location>
</feature>
<keyword evidence="5" id="KW-0472">Membrane</keyword>
<dbReference type="GO" id="GO:0046688">
    <property type="term" value="P:response to copper ion"/>
    <property type="evidence" value="ECO:0007669"/>
    <property type="project" value="InterPro"/>
</dbReference>
<feature type="signal peptide" evidence="6">
    <location>
        <begin position="1"/>
        <end position="31"/>
    </location>
</feature>
<dbReference type="InterPro" id="IPR007348">
    <property type="entry name" value="CopC_dom"/>
</dbReference>
<feature type="transmembrane region" description="Helical" evidence="5">
    <location>
        <begin position="156"/>
        <end position="174"/>
    </location>
</feature>
<accession>A0A5M3WG14</accession>
<sequence>MAPLPRFITFAAATVLAWGVLFDLTAPAASAHDSLKRSAPAKNASVSGVQTIELEYSARVRFPAVVLHDVAGRPVALAKPRPEGRLVRADVSGPLAPGGYVIAWRVVSSDGHPIEGEIPFTITGGAASVTSASPSSSQASPAPAAAEDTSSAGIPGWLWIGLAVLAGIGVLVWINPLRGSRTGNES</sequence>
<comment type="caution">
    <text evidence="8">The sequence shown here is derived from an EMBL/GenBank/DDBJ whole genome shotgun (WGS) entry which is preliminary data.</text>
</comment>
<keyword evidence="9" id="KW-1185">Reference proteome</keyword>
<dbReference type="PANTHER" id="PTHR34820:SF4">
    <property type="entry name" value="INNER MEMBRANE PROTEIN YEBZ"/>
    <property type="match status" value="1"/>
</dbReference>
<keyword evidence="4" id="KW-0186">Copper</keyword>
<dbReference type="Pfam" id="PF04234">
    <property type="entry name" value="CopC"/>
    <property type="match status" value="1"/>
</dbReference>
<name>A0A5M3WG14_9ACTN</name>
<keyword evidence="5" id="KW-0812">Transmembrane</keyword>
<evidence type="ECO:0000256" key="3">
    <source>
        <dbReference type="ARBA" id="ARBA00022729"/>
    </source>
</evidence>
<dbReference type="GO" id="GO:0005886">
    <property type="term" value="C:plasma membrane"/>
    <property type="evidence" value="ECO:0007669"/>
    <property type="project" value="TreeGrafter"/>
</dbReference>
<dbReference type="OrthoDB" id="5242236at2"/>
<reference evidence="8 9" key="1">
    <citation type="submission" date="2019-10" db="EMBL/GenBank/DDBJ databases">
        <title>Whole genome shotgun sequence of Acrocarpospora corrugata NBRC 13972.</title>
        <authorList>
            <person name="Ichikawa N."/>
            <person name="Kimura A."/>
            <person name="Kitahashi Y."/>
            <person name="Komaki H."/>
            <person name="Oguchi A."/>
        </authorList>
    </citation>
    <scope>NUCLEOTIDE SEQUENCE [LARGE SCALE GENOMIC DNA]</scope>
    <source>
        <strain evidence="8 9">NBRC 13972</strain>
    </source>
</reference>
<evidence type="ECO:0000256" key="1">
    <source>
        <dbReference type="ARBA" id="ARBA00004196"/>
    </source>
</evidence>
<evidence type="ECO:0000256" key="5">
    <source>
        <dbReference type="SAM" id="Phobius"/>
    </source>
</evidence>
<dbReference type="RefSeq" id="WP_155342034.1">
    <property type="nucleotide sequence ID" value="NZ_BAAABN010000013.1"/>
</dbReference>
<keyword evidence="3 6" id="KW-0732">Signal</keyword>
<dbReference type="InterPro" id="IPR032694">
    <property type="entry name" value="CopC/D"/>
</dbReference>
<protein>
    <submittedName>
        <fullName evidence="8">Copper resistance protein C</fullName>
    </submittedName>
</protein>
<proteinExistence type="predicted"/>
<evidence type="ECO:0000256" key="6">
    <source>
        <dbReference type="SAM" id="SignalP"/>
    </source>
</evidence>
<dbReference type="Proteomes" id="UP000334990">
    <property type="component" value="Unassembled WGS sequence"/>
</dbReference>
<dbReference type="GO" id="GO:0042597">
    <property type="term" value="C:periplasmic space"/>
    <property type="evidence" value="ECO:0007669"/>
    <property type="project" value="InterPro"/>
</dbReference>
<keyword evidence="5" id="KW-1133">Transmembrane helix</keyword>
<dbReference type="GO" id="GO:0006825">
    <property type="term" value="P:copper ion transport"/>
    <property type="evidence" value="ECO:0007669"/>
    <property type="project" value="InterPro"/>
</dbReference>
<feature type="domain" description="CopC" evidence="7">
    <location>
        <begin position="32"/>
        <end position="122"/>
    </location>
</feature>
<keyword evidence="2" id="KW-0479">Metal-binding</keyword>
<dbReference type="InterPro" id="IPR014755">
    <property type="entry name" value="Cu-Rt/internalin_Ig-like"/>
</dbReference>
<dbReference type="Gene3D" id="2.60.40.1220">
    <property type="match status" value="1"/>
</dbReference>
<evidence type="ECO:0000313" key="9">
    <source>
        <dbReference type="Proteomes" id="UP000334990"/>
    </source>
</evidence>
<evidence type="ECO:0000256" key="4">
    <source>
        <dbReference type="ARBA" id="ARBA00023008"/>
    </source>
</evidence>
<dbReference type="AlphaFoldDB" id="A0A5M3WG14"/>
<dbReference type="GO" id="GO:0030313">
    <property type="term" value="C:cell envelope"/>
    <property type="evidence" value="ECO:0007669"/>
    <property type="project" value="UniProtKB-SubCell"/>
</dbReference>
<evidence type="ECO:0000313" key="8">
    <source>
        <dbReference type="EMBL" id="GES06103.1"/>
    </source>
</evidence>
<dbReference type="GO" id="GO:0005507">
    <property type="term" value="F:copper ion binding"/>
    <property type="evidence" value="ECO:0007669"/>
    <property type="project" value="InterPro"/>
</dbReference>
<dbReference type="SUPFAM" id="SSF81296">
    <property type="entry name" value="E set domains"/>
    <property type="match status" value="1"/>
</dbReference>
<evidence type="ECO:0000259" key="7">
    <source>
        <dbReference type="Pfam" id="PF04234"/>
    </source>
</evidence>
<evidence type="ECO:0000256" key="2">
    <source>
        <dbReference type="ARBA" id="ARBA00022723"/>
    </source>
</evidence>